<accession>A0ABW5FV51</accession>
<gene>
    <name evidence="1" type="ORF">ACFSXZ_19450</name>
</gene>
<evidence type="ECO:0000313" key="2">
    <source>
        <dbReference type="Proteomes" id="UP001597417"/>
    </source>
</evidence>
<proteinExistence type="predicted"/>
<dbReference type="Proteomes" id="UP001597417">
    <property type="component" value="Unassembled WGS sequence"/>
</dbReference>
<organism evidence="1 2">
    <name type="scientific">Amycolatopsis pigmentata</name>
    <dbReference type="NCBI Taxonomy" id="450801"/>
    <lineage>
        <taxon>Bacteria</taxon>
        <taxon>Bacillati</taxon>
        <taxon>Actinomycetota</taxon>
        <taxon>Actinomycetes</taxon>
        <taxon>Pseudonocardiales</taxon>
        <taxon>Pseudonocardiaceae</taxon>
        <taxon>Amycolatopsis</taxon>
    </lineage>
</organism>
<reference evidence="2" key="1">
    <citation type="journal article" date="2019" name="Int. J. Syst. Evol. Microbiol.">
        <title>The Global Catalogue of Microorganisms (GCM) 10K type strain sequencing project: providing services to taxonomists for standard genome sequencing and annotation.</title>
        <authorList>
            <consortium name="The Broad Institute Genomics Platform"/>
            <consortium name="The Broad Institute Genome Sequencing Center for Infectious Disease"/>
            <person name="Wu L."/>
            <person name="Ma J."/>
        </authorList>
    </citation>
    <scope>NUCLEOTIDE SEQUENCE [LARGE SCALE GENOMIC DNA]</scope>
    <source>
        <strain evidence="2">CGMCC 4.7645</strain>
    </source>
</reference>
<dbReference type="EMBL" id="JBHUKR010000007">
    <property type="protein sequence ID" value="MFD2418504.1"/>
    <property type="molecule type" value="Genomic_DNA"/>
</dbReference>
<keyword evidence="2" id="KW-1185">Reference proteome</keyword>
<protein>
    <submittedName>
        <fullName evidence="1">Uncharacterized protein</fullName>
    </submittedName>
</protein>
<name>A0ABW5FV51_9PSEU</name>
<evidence type="ECO:0000313" key="1">
    <source>
        <dbReference type="EMBL" id="MFD2418504.1"/>
    </source>
</evidence>
<comment type="caution">
    <text evidence="1">The sequence shown here is derived from an EMBL/GenBank/DDBJ whole genome shotgun (WGS) entry which is preliminary data.</text>
</comment>
<sequence>MKTGGGVMSKVVGTAVVLAILVIVVKHPSDAANFVKTVFGWIDQIATFFMRLGD</sequence>
<dbReference type="RefSeq" id="WP_378266438.1">
    <property type="nucleotide sequence ID" value="NZ_JBHUKR010000007.1"/>
</dbReference>